<evidence type="ECO:0000313" key="5">
    <source>
        <dbReference type="Proteomes" id="UP000179807"/>
    </source>
</evidence>
<dbReference type="PANTHER" id="PTHR24346:SF30">
    <property type="entry name" value="MATERNAL EMBRYONIC LEUCINE ZIPPER KINASE"/>
    <property type="match status" value="1"/>
</dbReference>
<dbReference type="Proteomes" id="UP000179807">
    <property type="component" value="Unassembled WGS sequence"/>
</dbReference>
<dbReference type="InterPro" id="IPR008271">
    <property type="entry name" value="Ser/Thr_kinase_AS"/>
</dbReference>
<evidence type="ECO:0000259" key="3">
    <source>
        <dbReference type="PROSITE" id="PS50011"/>
    </source>
</evidence>
<keyword evidence="4" id="KW-0808">Transferase</keyword>
<dbReference type="PANTHER" id="PTHR24346">
    <property type="entry name" value="MAP/MICROTUBULE AFFINITY-REGULATING KINASE"/>
    <property type="match status" value="1"/>
</dbReference>
<keyword evidence="5" id="KW-1185">Reference proteome</keyword>
<feature type="domain" description="Protein kinase" evidence="3">
    <location>
        <begin position="11"/>
        <end position="264"/>
    </location>
</feature>
<evidence type="ECO:0000256" key="2">
    <source>
        <dbReference type="ARBA" id="ARBA00022840"/>
    </source>
</evidence>
<dbReference type="GeneID" id="94847493"/>
<keyword evidence="2" id="KW-0067">ATP-binding</keyword>
<proteinExistence type="predicted"/>
<dbReference type="GO" id="GO:0004674">
    <property type="term" value="F:protein serine/threonine kinase activity"/>
    <property type="evidence" value="ECO:0007669"/>
    <property type="project" value="TreeGrafter"/>
</dbReference>
<protein>
    <submittedName>
        <fullName evidence="4">CAMK family protein kinase</fullName>
    </submittedName>
</protein>
<comment type="caution">
    <text evidence="4">The sequence shown here is derived from an EMBL/GenBank/DDBJ whole genome shotgun (WGS) entry which is preliminary data.</text>
</comment>
<dbReference type="AlphaFoldDB" id="A0A1J4J9L6"/>
<dbReference type="PROSITE" id="PS00108">
    <property type="entry name" value="PROTEIN_KINASE_ST"/>
    <property type="match status" value="1"/>
</dbReference>
<keyword evidence="4" id="KW-0418">Kinase</keyword>
<dbReference type="InterPro" id="IPR000719">
    <property type="entry name" value="Prot_kinase_dom"/>
</dbReference>
<dbReference type="RefSeq" id="XP_068347262.1">
    <property type="nucleotide sequence ID" value="XM_068512789.1"/>
</dbReference>
<evidence type="ECO:0000256" key="1">
    <source>
        <dbReference type="ARBA" id="ARBA00022741"/>
    </source>
</evidence>
<evidence type="ECO:0000313" key="4">
    <source>
        <dbReference type="EMBL" id="OHS94125.1"/>
    </source>
</evidence>
<dbReference type="GO" id="GO:0035556">
    <property type="term" value="P:intracellular signal transduction"/>
    <property type="evidence" value="ECO:0007669"/>
    <property type="project" value="TreeGrafter"/>
</dbReference>
<keyword evidence="1" id="KW-0547">Nucleotide-binding</keyword>
<dbReference type="FunFam" id="1.10.510.10:FF:000571">
    <property type="entry name" value="Maternal embryonic leucine zipper kinase"/>
    <property type="match status" value="1"/>
</dbReference>
<sequence length="298" mass="33531">MSIPKHFGGHYSITKIISAGSTCVMALGEDERAQKTVAVKVMSRKDSCSKDKIDSEISILKRIDKGHPNIVKIYDVINFEDLVLIVMEYCSNGDLFELIVNSQIQSVSTKKKILKGIFGAIEYLHKECGISHCDIKAENIVLNERFEPKLTDFGNAKAFEIGGDEAKDGTLLYAAPELLTGDTKFNTRKVDIYALGILMCTLFTGEFPYAAMSDDEHIIKQIIKGRLMFPQKMNRTLKAFARRCTNIEPLKRPTIEEIVNFEWLDNIHHNQSISTEIPNISKIERLNQTKASGNVNEL</sequence>
<accession>A0A1J4J9L6</accession>
<dbReference type="Gene3D" id="1.10.510.10">
    <property type="entry name" value="Transferase(Phosphotransferase) domain 1"/>
    <property type="match status" value="1"/>
</dbReference>
<dbReference type="EMBL" id="MLAK01001347">
    <property type="protein sequence ID" value="OHS94125.1"/>
    <property type="molecule type" value="Genomic_DNA"/>
</dbReference>
<dbReference type="GO" id="GO:0005737">
    <property type="term" value="C:cytoplasm"/>
    <property type="evidence" value="ECO:0007669"/>
    <property type="project" value="TreeGrafter"/>
</dbReference>
<dbReference type="Pfam" id="PF00069">
    <property type="entry name" value="Pkinase"/>
    <property type="match status" value="1"/>
</dbReference>
<dbReference type="GO" id="GO:0005524">
    <property type="term" value="F:ATP binding"/>
    <property type="evidence" value="ECO:0007669"/>
    <property type="project" value="UniProtKB-KW"/>
</dbReference>
<reference evidence="4" key="1">
    <citation type="submission" date="2016-10" db="EMBL/GenBank/DDBJ databases">
        <authorList>
            <person name="Benchimol M."/>
            <person name="Almeida L.G."/>
            <person name="Vasconcelos A.T."/>
            <person name="Perreira-Neves A."/>
            <person name="Rosa I.A."/>
            <person name="Tasca T."/>
            <person name="Bogo M.R."/>
            <person name="de Souza W."/>
        </authorList>
    </citation>
    <scope>NUCLEOTIDE SEQUENCE [LARGE SCALE GENOMIC DNA]</scope>
    <source>
        <strain evidence="4">K</strain>
    </source>
</reference>
<dbReference type="SUPFAM" id="SSF56112">
    <property type="entry name" value="Protein kinase-like (PK-like)"/>
    <property type="match status" value="1"/>
</dbReference>
<dbReference type="InterPro" id="IPR011009">
    <property type="entry name" value="Kinase-like_dom_sf"/>
</dbReference>
<dbReference type="PROSITE" id="PS50011">
    <property type="entry name" value="PROTEIN_KINASE_DOM"/>
    <property type="match status" value="1"/>
</dbReference>
<gene>
    <name evidence="4" type="ORF">TRFO_39694</name>
</gene>
<dbReference type="VEuPathDB" id="TrichDB:TRFO_39694"/>
<dbReference type="SMART" id="SM00220">
    <property type="entry name" value="S_TKc"/>
    <property type="match status" value="1"/>
</dbReference>
<dbReference type="OrthoDB" id="122279at2759"/>
<organism evidence="4 5">
    <name type="scientific">Tritrichomonas foetus</name>
    <dbReference type="NCBI Taxonomy" id="1144522"/>
    <lineage>
        <taxon>Eukaryota</taxon>
        <taxon>Metamonada</taxon>
        <taxon>Parabasalia</taxon>
        <taxon>Tritrichomonadida</taxon>
        <taxon>Tritrichomonadidae</taxon>
        <taxon>Tritrichomonas</taxon>
    </lineage>
</organism>
<name>A0A1J4J9L6_9EUKA</name>